<reference evidence="1 2" key="1">
    <citation type="submission" date="2008-07" db="EMBL/GenBank/DDBJ databases">
        <authorList>
            <person name="El-Sayed N."/>
            <person name="Caler E."/>
            <person name="Inman J."/>
            <person name="Amedeo P."/>
            <person name="Hass B."/>
            <person name="Wortman J."/>
        </authorList>
    </citation>
    <scope>NUCLEOTIDE SEQUENCE [LARGE SCALE GENOMIC DNA]</scope>
    <source>
        <strain evidence="2">ATCC 50983 / TXsc</strain>
    </source>
</reference>
<sequence>MSTTPSSIQQERYRLVFAFLDEDKKGVLEVDNSLGHFIRLAGFCPSDEQLQKLIEKLQNEKVNYFDFSKAVEVLCDELLIGCNSAVMFDETLDALKLLSDGNGISNDVVSLSTLRSALISCGDDDERTAKNFDRMLREMGYKGKEEVDAYGFAEKLLGLVEMEK</sequence>
<dbReference type="Proteomes" id="UP000007800">
    <property type="component" value="Unassembled WGS sequence"/>
</dbReference>
<dbReference type="RefSeq" id="XP_002778333.1">
    <property type="nucleotide sequence ID" value="XM_002778287.1"/>
</dbReference>
<dbReference type="EMBL" id="GG677829">
    <property type="protein sequence ID" value="EER10128.1"/>
    <property type="molecule type" value="Genomic_DNA"/>
</dbReference>
<dbReference type="AlphaFoldDB" id="C5KZG8"/>
<evidence type="ECO:0000313" key="1">
    <source>
        <dbReference type="EMBL" id="EER10128.1"/>
    </source>
</evidence>
<dbReference type="Gene3D" id="1.10.238.10">
    <property type="entry name" value="EF-hand"/>
    <property type="match status" value="1"/>
</dbReference>
<dbReference type="SUPFAM" id="SSF47473">
    <property type="entry name" value="EF-hand"/>
    <property type="match status" value="1"/>
</dbReference>
<dbReference type="InParanoid" id="C5KZG8"/>
<evidence type="ECO:0000313" key="2">
    <source>
        <dbReference type="Proteomes" id="UP000007800"/>
    </source>
</evidence>
<keyword evidence="2" id="KW-1185">Reference proteome</keyword>
<dbReference type="InterPro" id="IPR011992">
    <property type="entry name" value="EF-hand-dom_pair"/>
</dbReference>
<gene>
    <name evidence="1" type="ORF">Pmar_PMAR009762</name>
</gene>
<dbReference type="OMA" id="EMGYKGK"/>
<dbReference type="OrthoDB" id="436820at2759"/>
<protein>
    <submittedName>
        <fullName evidence="1">Calmodulin, putative</fullName>
    </submittedName>
</protein>
<accession>C5KZG8</accession>
<name>C5KZG8_PERM5</name>
<dbReference type="GeneID" id="9038512"/>
<organism evidence="2">
    <name type="scientific">Perkinsus marinus (strain ATCC 50983 / TXsc)</name>
    <dbReference type="NCBI Taxonomy" id="423536"/>
    <lineage>
        <taxon>Eukaryota</taxon>
        <taxon>Sar</taxon>
        <taxon>Alveolata</taxon>
        <taxon>Perkinsozoa</taxon>
        <taxon>Perkinsea</taxon>
        <taxon>Perkinsida</taxon>
        <taxon>Perkinsidae</taxon>
        <taxon>Perkinsus</taxon>
    </lineage>
</organism>
<proteinExistence type="predicted"/>